<dbReference type="PROSITE" id="PS51450">
    <property type="entry name" value="LRR"/>
    <property type="match status" value="1"/>
</dbReference>
<keyword evidence="5" id="KW-0732">Signal</keyword>
<keyword evidence="4" id="KW-0472">Membrane</keyword>
<dbReference type="AlphaFoldDB" id="A0AAN5I155"/>
<evidence type="ECO:0000256" key="3">
    <source>
        <dbReference type="SAM" id="MobiDB-lite"/>
    </source>
</evidence>
<evidence type="ECO:0000313" key="6">
    <source>
        <dbReference type="EMBL" id="GMR47790.1"/>
    </source>
</evidence>
<feature type="region of interest" description="Disordered" evidence="3">
    <location>
        <begin position="609"/>
        <end position="658"/>
    </location>
</feature>
<dbReference type="InterPro" id="IPR001611">
    <property type="entry name" value="Leu-rich_rpt"/>
</dbReference>
<evidence type="ECO:0000256" key="2">
    <source>
        <dbReference type="ARBA" id="ARBA00022737"/>
    </source>
</evidence>
<dbReference type="PANTHER" id="PTHR24366:SF96">
    <property type="entry name" value="LEUCINE RICH REPEAT CONTAINING 53"/>
    <property type="match status" value="1"/>
</dbReference>
<evidence type="ECO:0000256" key="5">
    <source>
        <dbReference type="SAM" id="SignalP"/>
    </source>
</evidence>
<organism evidence="6 7">
    <name type="scientific">Pristionchus mayeri</name>
    <dbReference type="NCBI Taxonomy" id="1317129"/>
    <lineage>
        <taxon>Eukaryota</taxon>
        <taxon>Metazoa</taxon>
        <taxon>Ecdysozoa</taxon>
        <taxon>Nematoda</taxon>
        <taxon>Chromadorea</taxon>
        <taxon>Rhabditida</taxon>
        <taxon>Rhabditina</taxon>
        <taxon>Diplogasteromorpha</taxon>
        <taxon>Diplogasteroidea</taxon>
        <taxon>Neodiplogasteridae</taxon>
        <taxon>Pristionchus</taxon>
    </lineage>
</organism>
<feature type="transmembrane region" description="Helical" evidence="4">
    <location>
        <begin position="758"/>
        <end position="782"/>
    </location>
</feature>
<keyword evidence="4" id="KW-1133">Transmembrane helix</keyword>
<dbReference type="SMART" id="SM00369">
    <property type="entry name" value="LRR_TYP"/>
    <property type="match status" value="9"/>
</dbReference>
<dbReference type="Proteomes" id="UP001328107">
    <property type="component" value="Unassembled WGS sequence"/>
</dbReference>
<name>A0AAN5I155_9BILA</name>
<accession>A0AAN5I155</accession>
<keyword evidence="1" id="KW-0433">Leucine-rich repeat</keyword>
<dbReference type="InterPro" id="IPR032675">
    <property type="entry name" value="LRR_dom_sf"/>
</dbReference>
<sequence>MRSSLLISLLFFSRIVGRRSPDPLGCPERCQCFADSVPSSNAVHLVCKWEQINSTNLATLFYPDQVRTLTIRCPHHRKTPSRPPDRLFEGLRKLDRLEIDRCVIDKLPGGLFAGMHNLVSLVIKNARLPDIPQGLFDYVPNLMTLDLSGSDLRIEPYALRSLHNLIHLDLSNNSLNFLANTLGSMTKLRVLSLDYNKLTNIDFRRLPSELTDLSMRGNQITTIHYVGAGGGANTLLRLDLSSNQIDFLSGTGYINIFPPSLKQLDLSRNRINFVQDGALNNMKKLLSLDLSFNLLTEAKESSFLGPDQKLKLFLRGNPLRCSCSLEWLLREIKMGGNSMLIDDLPLITCSHLVDEGRVMNLTLAHLRNELLCKYTTHCSNSSCSCCDDFSCECKSVCPSGCICYAATEKREKHQNVIQCRDLRGSRLADIPREITALNLARNKGGWDSEKIGKLVHLHTLNISSAEVAEISGTSFDNFPALRVVDASGNELHSIPVKLPLHVHHLRMNDNPLRDLTDSEIHSLDQLHSISLGGNRTSFECHCTHPSPLQRWIRRNRKKVSDLSSIQCELNGVGRVSMLEVLPGRHSLCENLTDIELGFPTTASEFYSTQNGHSAGPIELTLDPQPTTITGSGKGRHSEALPPSEGLSPPSSFPPPLRNEIDDVLKLQETVPVLYKASTTSMTYPASIIKKSSTSSYNSNRSTPKVVVFEDELPARIRTDSSSSSGSGKALTPTLSVTRSTKHPRRGRHEPDHHRIVNALIFILFLCVIVLVVAIGFTLYIRFHRSDVEIVRSTSFEAEPLNR</sequence>
<dbReference type="PANTHER" id="PTHR24366">
    <property type="entry name" value="IG(IMMUNOGLOBULIN) AND LRR(LEUCINE RICH REPEAT) DOMAINS"/>
    <property type="match status" value="1"/>
</dbReference>
<dbReference type="EMBL" id="BTRK01000004">
    <property type="protein sequence ID" value="GMR47790.1"/>
    <property type="molecule type" value="Genomic_DNA"/>
</dbReference>
<keyword evidence="2" id="KW-0677">Repeat</keyword>
<feature type="region of interest" description="Disordered" evidence="3">
    <location>
        <begin position="717"/>
        <end position="749"/>
    </location>
</feature>
<feature type="chain" id="PRO_5043007251" evidence="5">
    <location>
        <begin position="18"/>
        <end position="802"/>
    </location>
</feature>
<gene>
    <name evidence="6" type="ORF">PMAYCL1PPCAC_17985</name>
</gene>
<dbReference type="SUPFAM" id="SSF52058">
    <property type="entry name" value="L domain-like"/>
    <property type="match status" value="2"/>
</dbReference>
<keyword evidence="7" id="KW-1185">Reference proteome</keyword>
<feature type="signal peptide" evidence="5">
    <location>
        <begin position="1"/>
        <end position="17"/>
    </location>
</feature>
<keyword evidence="4" id="KW-0812">Transmembrane</keyword>
<evidence type="ECO:0000313" key="7">
    <source>
        <dbReference type="Proteomes" id="UP001328107"/>
    </source>
</evidence>
<evidence type="ECO:0000256" key="4">
    <source>
        <dbReference type="SAM" id="Phobius"/>
    </source>
</evidence>
<dbReference type="Gene3D" id="3.80.10.10">
    <property type="entry name" value="Ribonuclease Inhibitor"/>
    <property type="match status" value="3"/>
</dbReference>
<reference evidence="7" key="1">
    <citation type="submission" date="2022-10" db="EMBL/GenBank/DDBJ databases">
        <title>Genome assembly of Pristionchus species.</title>
        <authorList>
            <person name="Yoshida K."/>
            <person name="Sommer R.J."/>
        </authorList>
    </citation>
    <scope>NUCLEOTIDE SEQUENCE [LARGE SCALE GENOMIC DNA]</scope>
    <source>
        <strain evidence="7">RS5460</strain>
    </source>
</reference>
<evidence type="ECO:0000256" key="1">
    <source>
        <dbReference type="ARBA" id="ARBA00022614"/>
    </source>
</evidence>
<protein>
    <submittedName>
        <fullName evidence="6">Uncharacterized protein</fullName>
    </submittedName>
</protein>
<dbReference type="InterPro" id="IPR003591">
    <property type="entry name" value="Leu-rich_rpt_typical-subtyp"/>
</dbReference>
<comment type="caution">
    <text evidence="6">The sequence shown here is derived from an EMBL/GenBank/DDBJ whole genome shotgun (WGS) entry which is preliminary data.</text>
</comment>
<dbReference type="Pfam" id="PF13855">
    <property type="entry name" value="LRR_8"/>
    <property type="match status" value="3"/>
</dbReference>
<feature type="compositionally biased region" description="Low complexity" evidence="3">
    <location>
        <begin position="640"/>
        <end position="649"/>
    </location>
</feature>
<proteinExistence type="predicted"/>